<evidence type="ECO:0000256" key="1">
    <source>
        <dbReference type="ARBA" id="ARBA00001946"/>
    </source>
</evidence>
<keyword evidence="5 9" id="KW-0808">Transferase</keyword>
<dbReference type="InterPro" id="IPR011009">
    <property type="entry name" value="Kinase-like_dom_sf"/>
</dbReference>
<evidence type="ECO:0000256" key="7">
    <source>
        <dbReference type="ARBA" id="ARBA00022777"/>
    </source>
</evidence>
<reference evidence="16" key="1">
    <citation type="submission" date="2022-11" db="EMBL/GenBank/DDBJ databases">
        <authorList>
            <person name="Kikuchi T."/>
        </authorList>
    </citation>
    <scope>NUCLEOTIDE SEQUENCE</scope>
    <source>
        <strain evidence="16">PS1010</strain>
    </source>
</reference>
<evidence type="ECO:0000256" key="9">
    <source>
        <dbReference type="PIRNR" id="PIRNR038172"/>
    </source>
</evidence>
<keyword evidence="8 9" id="KW-0067">ATP-binding</keyword>
<name>A0A9P1N6T6_9PELO</name>
<keyword evidence="17" id="KW-1185">Reference proteome</keyword>
<dbReference type="GO" id="GO:0005524">
    <property type="term" value="F:ATP binding"/>
    <property type="evidence" value="ECO:0007669"/>
    <property type="project" value="UniProtKB-UniRule"/>
</dbReference>
<dbReference type="InterPro" id="IPR001180">
    <property type="entry name" value="CNH_dom"/>
</dbReference>
<proteinExistence type="inferred from homology"/>
<evidence type="ECO:0000313" key="16">
    <source>
        <dbReference type="EMBL" id="CAI5451974.1"/>
    </source>
</evidence>
<dbReference type="SUPFAM" id="SSF56112">
    <property type="entry name" value="Protein kinase-like (PK-like)"/>
    <property type="match status" value="1"/>
</dbReference>
<comment type="catalytic activity">
    <reaction evidence="9">
        <text>L-threonyl-[protein] + ATP = O-phospho-L-threonyl-[protein] + ADP + H(+)</text>
        <dbReference type="Rhea" id="RHEA:46608"/>
        <dbReference type="Rhea" id="RHEA-COMP:11060"/>
        <dbReference type="Rhea" id="RHEA-COMP:11605"/>
        <dbReference type="ChEBI" id="CHEBI:15378"/>
        <dbReference type="ChEBI" id="CHEBI:30013"/>
        <dbReference type="ChEBI" id="CHEBI:30616"/>
        <dbReference type="ChEBI" id="CHEBI:61977"/>
        <dbReference type="ChEBI" id="CHEBI:456216"/>
        <dbReference type="EC" id="2.7.11.1"/>
    </reaction>
</comment>
<comment type="caution">
    <text evidence="16">The sequence shown here is derived from an EMBL/GenBank/DDBJ whole genome shotgun (WGS) entry which is preliminary data.</text>
</comment>
<evidence type="ECO:0000256" key="3">
    <source>
        <dbReference type="ARBA" id="ARBA00022527"/>
    </source>
</evidence>
<dbReference type="OrthoDB" id="8693905at2759"/>
<feature type="domain" description="Protein kinase" evidence="14">
    <location>
        <begin position="15"/>
        <end position="273"/>
    </location>
</feature>
<evidence type="ECO:0000256" key="6">
    <source>
        <dbReference type="ARBA" id="ARBA00022741"/>
    </source>
</evidence>
<feature type="compositionally biased region" description="Acidic residues" evidence="13">
    <location>
        <begin position="306"/>
        <end position="318"/>
    </location>
</feature>
<comment type="cofactor">
    <cofactor evidence="1 9">
        <name>Mg(2+)</name>
        <dbReference type="ChEBI" id="CHEBI:18420"/>
    </cofactor>
</comment>
<evidence type="ECO:0000256" key="4">
    <source>
        <dbReference type="ARBA" id="ARBA00022553"/>
    </source>
</evidence>
<evidence type="ECO:0000256" key="11">
    <source>
        <dbReference type="PIRSR" id="PIRSR038172-2"/>
    </source>
</evidence>
<dbReference type="FunFam" id="1.10.510.10:FF:000031">
    <property type="entry name" value="Mitogen-activated protein kinase kinase kinase kinase"/>
    <property type="match status" value="1"/>
</dbReference>
<dbReference type="SMART" id="SM00036">
    <property type="entry name" value="CNH"/>
    <property type="match status" value="1"/>
</dbReference>
<evidence type="ECO:0000256" key="5">
    <source>
        <dbReference type="ARBA" id="ARBA00022679"/>
    </source>
</evidence>
<sequence>MNADVIKRTNPADDYELLQRVGSGTYGEVYKARDIRSDSLAAVKVVKLESGDNFAVIQQEIMVIRECSHQNIIAYYGSYIRRDRLWIVMEYCGGGSLQDIYHLTGPLSELQIAFVCRETLRGLDYLHNMGKIHRDIKGANILLSSSGDVKLADFGVAAQITATMGKRKSFIGTPYWMAPEVACVEKRGGYGMQCDVWATGITAIELGECQPPLFDLHPMQVLYLMTKSNYKPPHLKDKHRWSPLFHDFIRQCLTKNPKKRPSPEKLLTTHPFVLGSLSARMTRDLLDKVNGAPSDVYNRMSKASDDLTEEESDLDEVSTPDAPSICLDLTPRATTSTYSTERTLPAKEMQPLPDVVGGDALLHNSANGVIIDDEEETIRAPRAPPRTLRAAQKAAANEIIDRTPTDDQAPTKFFGMPITPKVPMGACFSKMIDSTDLRINCSTSWVHPLTGAHLLLFGTEQGIYSFDTDELPDGNITKIHHRRCSWMFVYSDRLIAIQGNTPYLYRHDLLALTQKSLTLKMSKNLNKIPEKYVPKRLAITVRMPETRGAFQCTIKKGDGAQASSLFLCCAVPNNVHLFQWYKPMQQFVLMRTEALRSDIRFPIRPFSLINSRRSDFPQLCIGVGKMASSSDYQFDLINFCSSTKNTEKDTLPISDFENLAEDEILDVGSFLQIDRDTLCFSYRNKVVLTNLEGVETRRPSIFTFNFHIEYLHVVDNTILAFHSNGVQGRDLKTNENVQDLCDISRIYRVIGDDERVIILKSQQISKSGDTCDISLLTGHSNTPSL</sequence>
<evidence type="ECO:0000256" key="8">
    <source>
        <dbReference type="ARBA" id="ARBA00022840"/>
    </source>
</evidence>
<dbReference type="EMBL" id="CANHGI010000005">
    <property type="protein sequence ID" value="CAI5451974.1"/>
    <property type="molecule type" value="Genomic_DNA"/>
</dbReference>
<dbReference type="GO" id="GO:0005737">
    <property type="term" value="C:cytoplasm"/>
    <property type="evidence" value="ECO:0007669"/>
    <property type="project" value="TreeGrafter"/>
</dbReference>
<protein>
    <recommendedName>
        <fullName evidence="9">Mitogen-activated protein kinase kinase kinase kinase</fullName>
        <ecNumber evidence="9">2.7.11.1</ecNumber>
    </recommendedName>
</protein>
<evidence type="ECO:0000313" key="17">
    <source>
        <dbReference type="Proteomes" id="UP001152747"/>
    </source>
</evidence>
<dbReference type="PROSITE" id="PS50011">
    <property type="entry name" value="PROTEIN_KINASE_DOM"/>
    <property type="match status" value="1"/>
</dbReference>
<gene>
    <name evidence="16" type="ORF">CAMP_LOCUS14611</name>
</gene>
<accession>A0A9P1N6T6</accession>
<dbReference type="InterPro" id="IPR017441">
    <property type="entry name" value="Protein_kinase_ATP_BS"/>
</dbReference>
<dbReference type="GO" id="GO:0008349">
    <property type="term" value="F:MAP kinase kinase kinase kinase activity"/>
    <property type="evidence" value="ECO:0007669"/>
    <property type="project" value="InterPro"/>
</dbReference>
<comment type="similarity">
    <text evidence="2 9">Belongs to the protein kinase superfamily. STE Ser/Thr protein kinase family. STE20 subfamily.</text>
</comment>
<comment type="function">
    <text evidence="9">Serine/threonine kinase that plays a role in the response to environmental stress. Appears to act upstream of the JUN N-terminal pathway.</text>
</comment>
<evidence type="ECO:0000256" key="13">
    <source>
        <dbReference type="SAM" id="MobiDB-lite"/>
    </source>
</evidence>
<evidence type="ECO:0000256" key="12">
    <source>
        <dbReference type="PROSITE-ProRule" id="PRU10141"/>
    </source>
</evidence>
<dbReference type="EC" id="2.7.11.1" evidence="9"/>
<dbReference type="Gene3D" id="1.10.510.10">
    <property type="entry name" value="Transferase(Phosphotransferase) domain 1"/>
    <property type="match status" value="1"/>
</dbReference>
<feature type="domain" description="CNH" evidence="15">
    <location>
        <begin position="436"/>
        <end position="755"/>
    </location>
</feature>
<feature type="binding site" evidence="11">
    <location>
        <begin position="21"/>
        <end position="29"/>
    </location>
    <ligand>
        <name>ATP</name>
        <dbReference type="ChEBI" id="CHEBI:30616"/>
    </ligand>
</feature>
<feature type="active site" description="Proton acceptor" evidence="10">
    <location>
        <position position="135"/>
    </location>
</feature>
<dbReference type="Pfam" id="PF00780">
    <property type="entry name" value="CNH"/>
    <property type="match status" value="1"/>
</dbReference>
<dbReference type="PANTHER" id="PTHR48012:SF18">
    <property type="entry name" value="HAPPYHOUR, ISOFORM A"/>
    <property type="match status" value="1"/>
</dbReference>
<organism evidence="16 17">
    <name type="scientific">Caenorhabditis angaria</name>
    <dbReference type="NCBI Taxonomy" id="860376"/>
    <lineage>
        <taxon>Eukaryota</taxon>
        <taxon>Metazoa</taxon>
        <taxon>Ecdysozoa</taxon>
        <taxon>Nematoda</taxon>
        <taxon>Chromadorea</taxon>
        <taxon>Rhabditida</taxon>
        <taxon>Rhabditina</taxon>
        <taxon>Rhabditomorpha</taxon>
        <taxon>Rhabditoidea</taxon>
        <taxon>Rhabditidae</taxon>
        <taxon>Peloderinae</taxon>
        <taxon>Caenorhabditis</taxon>
    </lineage>
</organism>
<feature type="binding site" evidence="11 12">
    <location>
        <position position="44"/>
    </location>
    <ligand>
        <name>ATP</name>
        <dbReference type="ChEBI" id="CHEBI:30616"/>
    </ligand>
</feature>
<dbReference type="InterPro" id="IPR050629">
    <property type="entry name" value="STE20/SPS1-PAK"/>
</dbReference>
<keyword evidence="7 9" id="KW-0418">Kinase</keyword>
<dbReference type="PROSITE" id="PS50219">
    <property type="entry name" value="CNH"/>
    <property type="match status" value="1"/>
</dbReference>
<dbReference type="PANTHER" id="PTHR48012">
    <property type="entry name" value="STERILE20-LIKE KINASE, ISOFORM B-RELATED"/>
    <property type="match status" value="1"/>
</dbReference>
<dbReference type="PIRSF" id="PIRSF038172">
    <property type="entry name" value="MAPKKKK"/>
    <property type="match status" value="1"/>
</dbReference>
<dbReference type="SMART" id="SM00220">
    <property type="entry name" value="S_TKc"/>
    <property type="match status" value="1"/>
</dbReference>
<keyword evidence="6 9" id="KW-0547">Nucleotide-binding</keyword>
<dbReference type="AlphaFoldDB" id="A0A9P1N6T6"/>
<evidence type="ECO:0000259" key="15">
    <source>
        <dbReference type="PROSITE" id="PS50219"/>
    </source>
</evidence>
<evidence type="ECO:0000259" key="14">
    <source>
        <dbReference type="PROSITE" id="PS50011"/>
    </source>
</evidence>
<dbReference type="Proteomes" id="UP001152747">
    <property type="component" value="Unassembled WGS sequence"/>
</dbReference>
<evidence type="ECO:0000256" key="2">
    <source>
        <dbReference type="ARBA" id="ARBA00008874"/>
    </source>
</evidence>
<dbReference type="CDD" id="cd06613">
    <property type="entry name" value="STKc_MAP4K3_like"/>
    <property type="match status" value="1"/>
</dbReference>
<keyword evidence="3 9" id="KW-0723">Serine/threonine-protein kinase</keyword>
<dbReference type="PROSITE" id="PS00107">
    <property type="entry name" value="PROTEIN_KINASE_ATP"/>
    <property type="match status" value="1"/>
</dbReference>
<evidence type="ECO:0000256" key="10">
    <source>
        <dbReference type="PIRSR" id="PIRSR038172-1"/>
    </source>
</evidence>
<feature type="region of interest" description="Disordered" evidence="13">
    <location>
        <begin position="302"/>
        <end position="325"/>
    </location>
</feature>
<dbReference type="InterPro" id="IPR021160">
    <property type="entry name" value="MAPKKKK"/>
</dbReference>
<dbReference type="InterPro" id="IPR000719">
    <property type="entry name" value="Prot_kinase_dom"/>
</dbReference>
<dbReference type="Pfam" id="PF00069">
    <property type="entry name" value="Pkinase"/>
    <property type="match status" value="1"/>
</dbReference>
<keyword evidence="4" id="KW-0597">Phosphoprotein</keyword>
<comment type="catalytic activity">
    <reaction evidence="9">
        <text>L-seryl-[protein] + ATP = O-phospho-L-seryl-[protein] + ADP + H(+)</text>
        <dbReference type="Rhea" id="RHEA:17989"/>
        <dbReference type="Rhea" id="RHEA-COMP:9863"/>
        <dbReference type="Rhea" id="RHEA-COMP:11604"/>
        <dbReference type="ChEBI" id="CHEBI:15378"/>
        <dbReference type="ChEBI" id="CHEBI:29999"/>
        <dbReference type="ChEBI" id="CHEBI:30616"/>
        <dbReference type="ChEBI" id="CHEBI:83421"/>
        <dbReference type="ChEBI" id="CHEBI:456216"/>
        <dbReference type="EC" id="2.7.11.1"/>
    </reaction>
</comment>